<dbReference type="OMA" id="NDEDRCE"/>
<reference evidence="1 2" key="1">
    <citation type="journal article" date="2010" name="Nature">
        <title>Genome sequence of the palaeopolyploid soybean.</title>
        <authorList>
            <person name="Schmutz J."/>
            <person name="Cannon S.B."/>
            <person name="Schlueter J."/>
            <person name="Ma J."/>
            <person name="Mitros T."/>
            <person name="Nelson W."/>
            <person name="Hyten D.L."/>
            <person name="Song Q."/>
            <person name="Thelen J.J."/>
            <person name="Cheng J."/>
            <person name="Xu D."/>
            <person name="Hellsten U."/>
            <person name="May G.D."/>
            <person name="Yu Y."/>
            <person name="Sakurai T."/>
            <person name="Umezawa T."/>
            <person name="Bhattacharyya M.K."/>
            <person name="Sandhu D."/>
            <person name="Valliyodan B."/>
            <person name="Lindquist E."/>
            <person name="Peto M."/>
            <person name="Grant D."/>
            <person name="Shu S."/>
            <person name="Goodstein D."/>
            <person name="Barry K."/>
            <person name="Futrell-Griggs M."/>
            <person name="Abernathy B."/>
            <person name="Du J."/>
            <person name="Tian Z."/>
            <person name="Zhu L."/>
            <person name="Gill N."/>
            <person name="Joshi T."/>
            <person name="Libault M."/>
            <person name="Sethuraman A."/>
            <person name="Zhang X.-C."/>
            <person name="Shinozaki K."/>
            <person name="Nguyen H.T."/>
            <person name="Wing R.A."/>
            <person name="Cregan P."/>
            <person name="Specht J."/>
            <person name="Grimwood J."/>
            <person name="Rokhsar D."/>
            <person name="Stacey G."/>
            <person name="Shoemaker R.C."/>
            <person name="Jackson S.A."/>
        </authorList>
    </citation>
    <scope>NUCLEOTIDE SEQUENCE</scope>
    <source>
        <strain evidence="2">cv. Williams 82</strain>
        <tissue evidence="1">Callus</tissue>
    </source>
</reference>
<dbReference type="EMBL" id="CM000852">
    <property type="protein sequence ID" value="KRG93584.1"/>
    <property type="molecule type" value="Genomic_DNA"/>
</dbReference>
<protein>
    <recommendedName>
        <fullName evidence="4">Myb-like domain-containing protein</fullName>
    </recommendedName>
</protein>
<reference evidence="1" key="3">
    <citation type="submission" date="2018-07" db="EMBL/GenBank/DDBJ databases">
        <title>WGS assembly of Glycine max.</title>
        <authorList>
            <person name="Schmutz J."/>
            <person name="Cannon S."/>
            <person name="Schlueter J."/>
            <person name="Ma J."/>
            <person name="Mitros T."/>
            <person name="Nelson W."/>
            <person name="Hyten D."/>
            <person name="Song Q."/>
            <person name="Thelen J."/>
            <person name="Cheng J."/>
            <person name="Xu D."/>
            <person name="Hellsten U."/>
            <person name="May G."/>
            <person name="Yu Y."/>
            <person name="Sakurai T."/>
            <person name="Umezawa T."/>
            <person name="Bhattacharyya M."/>
            <person name="Sandhu D."/>
            <person name="Valliyodan B."/>
            <person name="Lindquist E."/>
            <person name="Peto M."/>
            <person name="Grant D."/>
            <person name="Shu S."/>
            <person name="Goodstein D."/>
            <person name="Barry K."/>
            <person name="Futrell-Griggs M."/>
            <person name="Abernathy B."/>
            <person name="Du J."/>
            <person name="Tian Z."/>
            <person name="Zhu L."/>
            <person name="Gill N."/>
            <person name="Joshi T."/>
            <person name="Libault M."/>
            <person name="Sethuraman A."/>
            <person name="Zhang X."/>
            <person name="Shinozaki K."/>
            <person name="Nguyen H."/>
            <person name="Wing R."/>
            <person name="Cregan P."/>
            <person name="Specht J."/>
            <person name="Grimwood J."/>
            <person name="Rokhsar D."/>
            <person name="Stacey G."/>
            <person name="Shoemaker R."/>
            <person name="Jackson S."/>
        </authorList>
    </citation>
    <scope>NUCLEOTIDE SEQUENCE</scope>
    <source>
        <tissue evidence="1">Callus</tissue>
    </source>
</reference>
<evidence type="ECO:0008006" key="4">
    <source>
        <dbReference type="Google" id="ProtNLM"/>
    </source>
</evidence>
<keyword evidence="3" id="KW-1185">Reference proteome</keyword>
<dbReference type="EnsemblPlants" id="KRG93584">
    <property type="protein sequence ID" value="KRG93584"/>
    <property type="gene ID" value="GLYMA_19G026500"/>
</dbReference>
<dbReference type="PANTHER" id="PTHR45023">
    <property type="match status" value="1"/>
</dbReference>
<evidence type="ECO:0000313" key="1">
    <source>
        <dbReference type="EMBL" id="KRG93584.1"/>
    </source>
</evidence>
<accession>A0A0R0EI23</accession>
<evidence type="ECO:0000313" key="3">
    <source>
        <dbReference type="Proteomes" id="UP000008827"/>
    </source>
</evidence>
<dbReference type="InParanoid" id="A0A0R0EI23"/>
<dbReference type="AlphaFoldDB" id="A0A0R0EI23"/>
<organism evidence="1">
    <name type="scientific">Glycine max</name>
    <name type="common">Soybean</name>
    <name type="synonym">Glycine hispida</name>
    <dbReference type="NCBI Taxonomy" id="3847"/>
    <lineage>
        <taxon>Eukaryota</taxon>
        <taxon>Viridiplantae</taxon>
        <taxon>Streptophyta</taxon>
        <taxon>Embryophyta</taxon>
        <taxon>Tracheophyta</taxon>
        <taxon>Spermatophyta</taxon>
        <taxon>Magnoliopsida</taxon>
        <taxon>eudicotyledons</taxon>
        <taxon>Gunneridae</taxon>
        <taxon>Pentapetalae</taxon>
        <taxon>rosids</taxon>
        <taxon>fabids</taxon>
        <taxon>Fabales</taxon>
        <taxon>Fabaceae</taxon>
        <taxon>Papilionoideae</taxon>
        <taxon>50 kb inversion clade</taxon>
        <taxon>NPAAA clade</taxon>
        <taxon>indigoferoid/millettioid clade</taxon>
        <taxon>Phaseoleae</taxon>
        <taxon>Glycine</taxon>
        <taxon>Glycine subgen. Soja</taxon>
    </lineage>
</organism>
<dbReference type="Proteomes" id="UP000008827">
    <property type="component" value="Chromosome 19"/>
</dbReference>
<dbReference type="PANTHER" id="PTHR45023:SF4">
    <property type="entry name" value="GLYCINE-RICH PROTEIN-RELATED"/>
    <property type="match status" value="1"/>
</dbReference>
<gene>
    <name evidence="1" type="ORF">GLYMA_19G026500</name>
</gene>
<dbReference type="Gramene" id="KRG93584">
    <property type="protein sequence ID" value="KRG93584"/>
    <property type="gene ID" value="GLYMA_19G026500"/>
</dbReference>
<name>A0A0R0EI23_SOYBN</name>
<sequence length="191" mass="22091">MCYRPSLSNIEPPSNAFESPIGVDSIQLDKSDQNSSGKKIRTTFSVTEDVILVRSWLNMSKDSIIGVDQTSKKYWARIKNAYNNDDMRQSGQFCERSWTQLKPRWNRIHPLVKKFNGCYKQADKHKRNGSSKKDVLAYAHMIYSQDTSKKFEVEHAWLLLKDQPKFDTEFMSKCSKRTKVSTSGNYSCLLT</sequence>
<dbReference type="STRING" id="3847.A0A0R0EI23"/>
<evidence type="ECO:0000313" key="2">
    <source>
        <dbReference type="EnsemblPlants" id="KRG93584"/>
    </source>
</evidence>
<reference evidence="2" key="2">
    <citation type="submission" date="2018-02" db="UniProtKB">
        <authorList>
            <consortium name="EnsemblPlants"/>
        </authorList>
    </citation>
    <scope>IDENTIFICATION</scope>
    <source>
        <strain evidence="2">Williams 82</strain>
    </source>
</reference>
<proteinExistence type="predicted"/>